<dbReference type="PROSITE" id="PS51257">
    <property type="entry name" value="PROKAR_LIPOPROTEIN"/>
    <property type="match status" value="1"/>
</dbReference>
<accession>A0A427WLI6</accession>
<dbReference type="Pfam" id="PF03401">
    <property type="entry name" value="TctC"/>
    <property type="match status" value="1"/>
</dbReference>
<feature type="signal peptide" evidence="2">
    <location>
        <begin position="1"/>
        <end position="21"/>
    </location>
</feature>
<evidence type="ECO:0000256" key="2">
    <source>
        <dbReference type="SAM" id="SignalP"/>
    </source>
</evidence>
<gene>
    <name evidence="4" type="ORF">AAIK43_10005</name>
    <name evidence="3" type="ORF">FOC81_12145</name>
</gene>
<comment type="similarity">
    <text evidence="1">Belongs to the UPF0065 (bug) family.</text>
</comment>
<dbReference type="InterPro" id="IPR042100">
    <property type="entry name" value="Bug_dom1"/>
</dbReference>
<dbReference type="AlphaFoldDB" id="A0A427WLI6"/>
<dbReference type="CDD" id="cd07012">
    <property type="entry name" value="PBP2_Bug_TTT"/>
    <property type="match status" value="1"/>
</dbReference>
<reference evidence="3 5" key="1">
    <citation type="submission" date="2020-05" db="EMBL/GenBank/DDBJ databases">
        <title>FDA dAtabase for Regulatory Grade micrObial Sequences (FDA-ARGOS): Supporting development and validation of Infectious Disease Dx tests.</title>
        <authorList>
            <person name="Sproer C."/>
            <person name="Gronow S."/>
            <person name="Severitt S."/>
            <person name="Schroder I."/>
            <person name="Tallon L."/>
            <person name="Sadzewicz L."/>
            <person name="Zhao X."/>
            <person name="Vavikolanu K."/>
            <person name="Mehta A."/>
            <person name="Aluvathingal J."/>
            <person name="Nadendla S."/>
            <person name="Myers T."/>
            <person name="Yan Y."/>
            <person name="Sichtig H."/>
        </authorList>
    </citation>
    <scope>NUCLEOTIDE SEQUENCE [LARGE SCALE GENOMIC DNA]</scope>
    <source>
        <strain evidence="3 5">FDAARGOS_787</strain>
    </source>
</reference>
<dbReference type="STRING" id="32002.BVK87_19080"/>
<name>A0A427WLI6_ACHDE</name>
<keyword evidence="2" id="KW-0732">Signal</keyword>
<dbReference type="EMBL" id="CP154792">
    <property type="protein sequence ID" value="XAN18350.1"/>
    <property type="molecule type" value="Genomic_DNA"/>
</dbReference>
<protein>
    <submittedName>
        <fullName evidence="3">Tripartite tricarboxylate transporter substrate binding protein</fullName>
    </submittedName>
</protein>
<dbReference type="Proteomes" id="UP000509782">
    <property type="component" value="Chromosome"/>
</dbReference>
<evidence type="ECO:0000313" key="5">
    <source>
        <dbReference type="Proteomes" id="UP000509782"/>
    </source>
</evidence>
<dbReference type="PANTHER" id="PTHR42928:SF5">
    <property type="entry name" value="BLR1237 PROTEIN"/>
    <property type="match status" value="1"/>
</dbReference>
<evidence type="ECO:0000313" key="3">
    <source>
        <dbReference type="EMBL" id="QKQ47404.1"/>
    </source>
</evidence>
<dbReference type="Gene3D" id="3.40.190.10">
    <property type="entry name" value="Periplasmic binding protein-like II"/>
    <property type="match status" value="1"/>
</dbReference>
<evidence type="ECO:0000313" key="6">
    <source>
        <dbReference type="Proteomes" id="UP001446337"/>
    </source>
</evidence>
<dbReference type="PIRSF" id="PIRSF017082">
    <property type="entry name" value="YflP"/>
    <property type="match status" value="1"/>
</dbReference>
<dbReference type="InterPro" id="IPR005064">
    <property type="entry name" value="BUG"/>
</dbReference>
<dbReference type="GeneID" id="92846367"/>
<dbReference type="EMBL" id="CP054569">
    <property type="protein sequence ID" value="QKQ47404.1"/>
    <property type="molecule type" value="Genomic_DNA"/>
</dbReference>
<sequence>MLNRLTVASAVAFATLTLACAAPVAAAYPDKPIRIVVPFSPGGGTDILARQLAASVAESEKWNVVVENRPGGNGAIALASTARAPVDGYQVVLALRENMVIAPLLNTENQSFDPLKDFTAIANVASAPMVVVAGMNSKYDSIQKALAAAQADPGALRFGTSGQGSMSHLLLAMLGAQAKAPMTHVPYRGSNPAMTDLVGGHVDLVGGSIASGKSFIDGKRVRALAVSSLKRMPNLAEVPTIAELGYPGFDVVTWYGLFGPADLPRDIVEKLNGAVNKVLRTPDMQRTLLEQGMVTQVGSAADFDKMYRDDYVTLGAQIKTLGMTAE</sequence>
<reference evidence="4 6" key="2">
    <citation type="submission" date="2024-05" db="EMBL/GenBank/DDBJ databases">
        <title>Achromobacter denitrificans. BP1, complete genome.</title>
        <authorList>
            <person name="Zhang B."/>
        </authorList>
    </citation>
    <scope>NUCLEOTIDE SEQUENCE [LARGE SCALE GENOMIC DNA]</scope>
    <source>
        <strain evidence="4 6">BP1</strain>
    </source>
</reference>
<dbReference type="SUPFAM" id="SSF53850">
    <property type="entry name" value="Periplasmic binding protein-like II"/>
    <property type="match status" value="1"/>
</dbReference>
<organism evidence="3 5">
    <name type="scientific">Achromobacter denitrificans</name>
    <name type="common">Alcaligenes denitrificans</name>
    <dbReference type="NCBI Taxonomy" id="32002"/>
    <lineage>
        <taxon>Bacteria</taxon>
        <taxon>Pseudomonadati</taxon>
        <taxon>Pseudomonadota</taxon>
        <taxon>Betaproteobacteria</taxon>
        <taxon>Burkholderiales</taxon>
        <taxon>Alcaligenaceae</taxon>
        <taxon>Achromobacter</taxon>
    </lineage>
</organism>
<dbReference type="Gene3D" id="3.40.190.150">
    <property type="entry name" value="Bordetella uptake gene, domain 1"/>
    <property type="match status" value="1"/>
</dbReference>
<keyword evidence="6" id="KW-1185">Reference proteome</keyword>
<dbReference type="RefSeq" id="WP_062682294.1">
    <property type="nucleotide sequence ID" value="NZ_BLWG01000567.1"/>
</dbReference>
<feature type="chain" id="PRO_5030092227" evidence="2">
    <location>
        <begin position="22"/>
        <end position="326"/>
    </location>
</feature>
<evidence type="ECO:0000256" key="1">
    <source>
        <dbReference type="ARBA" id="ARBA00006987"/>
    </source>
</evidence>
<proteinExistence type="inferred from homology"/>
<dbReference type="PANTHER" id="PTHR42928">
    <property type="entry name" value="TRICARBOXYLATE-BINDING PROTEIN"/>
    <property type="match status" value="1"/>
</dbReference>
<evidence type="ECO:0000313" key="4">
    <source>
        <dbReference type="EMBL" id="XAN18350.1"/>
    </source>
</evidence>
<dbReference type="Proteomes" id="UP001446337">
    <property type="component" value="Chromosome"/>
</dbReference>
<dbReference type="OrthoDB" id="8678477at2"/>